<dbReference type="GO" id="GO:0051539">
    <property type="term" value="F:4 iron, 4 sulfur cluster binding"/>
    <property type="evidence" value="ECO:0007669"/>
    <property type="project" value="UniProtKB-KW"/>
</dbReference>
<keyword evidence="4" id="KW-0479">Metal-binding</keyword>
<dbReference type="InterPro" id="IPR006638">
    <property type="entry name" value="Elp3/MiaA/NifB-like_rSAM"/>
</dbReference>
<dbReference type="GO" id="GO:0032324">
    <property type="term" value="P:molybdopterin cofactor biosynthetic process"/>
    <property type="evidence" value="ECO:0007669"/>
    <property type="project" value="UniProtKB-ARBA"/>
</dbReference>
<feature type="compositionally biased region" description="Acidic residues" evidence="7">
    <location>
        <begin position="539"/>
        <end position="553"/>
    </location>
</feature>
<dbReference type="SMART" id="SM00729">
    <property type="entry name" value="Elp3"/>
    <property type="match status" value="1"/>
</dbReference>
<evidence type="ECO:0000259" key="8">
    <source>
        <dbReference type="PROSITE" id="PS51918"/>
    </source>
</evidence>
<name>A5YSL8_9EURY</name>
<feature type="domain" description="Radical SAM core" evidence="8">
    <location>
        <begin position="166"/>
        <end position="384"/>
    </location>
</feature>
<dbReference type="InterPro" id="IPR007197">
    <property type="entry name" value="rSAM"/>
</dbReference>
<evidence type="ECO:0000256" key="2">
    <source>
        <dbReference type="ARBA" id="ARBA00022485"/>
    </source>
</evidence>
<evidence type="ECO:0000256" key="4">
    <source>
        <dbReference type="ARBA" id="ARBA00022723"/>
    </source>
</evidence>
<dbReference type="GO" id="GO:0003824">
    <property type="term" value="F:catalytic activity"/>
    <property type="evidence" value="ECO:0007669"/>
    <property type="project" value="InterPro"/>
</dbReference>
<evidence type="ECO:0000313" key="9">
    <source>
        <dbReference type="EMBL" id="ABQ75975.1"/>
    </source>
</evidence>
<sequence length="572" mass="62298">MTAMVTAMPSEATVNHSSVLLTSRYEIYDASSPVLVHLIRLAPEQGPKTQILSAPRVSCMNIYVGDIFCFATIVYISHRNNVYILPTMRIDMSQIKRRLESTTSLCPSCLTRIPGEYVTDDSSVYLHRERPEHGETTRKVWDSLDHWEWAKQFQPDAEFNPDGDFTVSNDHACLAVIEVTSDCNLSCSFCFASSGPGGTHRSFETVEKLLQTIVKSGGPRPIQFSGGEPTVRDDLPEIVERAGQMGFEHIQINTNGIELVEKKGYASRLSDAGVTAIYLQFDGLQSETYEAIRGVDLADLKREAVKTCREAGLSVVLVPTIVPGTNDHEMGDIVRYALENRDIVESVNFQPVAHFGRYETNDGRFSLDTAAKRLAEGFEVIEPRDLMPVPCCSAYCQSATGLLPSEQGPVPVTKFLSADLFTNISGLVDESDWMELIAKTPAGGEAACQTANCCGGDAPSLPAGADEMLDRVLPISLTGFMDADAADAGRLDNCCISVPTEDGELVPFCGYNMTTDDGEYALRNRNNWGGRPGVNEPLPIDDDAGCSVEDAEQDSSVTEAIEVTDQSASHGE</sequence>
<dbReference type="Pfam" id="PF23545">
    <property type="entry name" value="Zn_ribbon_HMPTM"/>
    <property type="match status" value="1"/>
</dbReference>
<dbReference type="GO" id="GO:0046872">
    <property type="term" value="F:metal ion binding"/>
    <property type="evidence" value="ECO:0007669"/>
    <property type="project" value="UniProtKB-KW"/>
</dbReference>
<dbReference type="InterPro" id="IPR000385">
    <property type="entry name" value="MoaA_NifB_PqqE_Fe-S-bd_CS"/>
</dbReference>
<dbReference type="InterPro" id="IPR056488">
    <property type="entry name" value="Zn_ribbon_HMPTM"/>
</dbReference>
<dbReference type="PROSITE" id="PS51918">
    <property type="entry name" value="RADICAL_SAM"/>
    <property type="match status" value="1"/>
</dbReference>
<keyword evidence="5" id="KW-0408">Iron</keyword>
<evidence type="ECO:0000256" key="6">
    <source>
        <dbReference type="ARBA" id="ARBA00023014"/>
    </source>
</evidence>
<keyword evidence="2" id="KW-0004">4Fe-4S</keyword>
<dbReference type="CDD" id="cd01335">
    <property type="entry name" value="Radical_SAM"/>
    <property type="match status" value="1"/>
</dbReference>
<evidence type="ECO:0000256" key="3">
    <source>
        <dbReference type="ARBA" id="ARBA00022691"/>
    </source>
</evidence>
<proteinExistence type="predicted"/>
<dbReference type="SUPFAM" id="SSF102114">
    <property type="entry name" value="Radical SAM enzymes"/>
    <property type="match status" value="1"/>
</dbReference>
<dbReference type="InterPro" id="IPR034474">
    <property type="entry name" value="Methyltransferase_Class_D"/>
</dbReference>
<comment type="cofactor">
    <cofactor evidence="1">
        <name>[4Fe-4S] cluster</name>
        <dbReference type="ChEBI" id="CHEBI:49883"/>
    </cofactor>
</comment>
<dbReference type="Pfam" id="PF04055">
    <property type="entry name" value="Radical_SAM"/>
    <property type="match status" value="1"/>
</dbReference>
<dbReference type="SFLD" id="SFLDG01067">
    <property type="entry name" value="SPASM/twitch_domain_containing"/>
    <property type="match status" value="1"/>
</dbReference>
<dbReference type="SFLD" id="SFLDS00029">
    <property type="entry name" value="Radical_SAM"/>
    <property type="match status" value="1"/>
</dbReference>
<protein>
    <submittedName>
        <fullName evidence="9">Molybdopterin-based tungsten cofactor biosynthesis protein</fullName>
    </submittedName>
</protein>
<dbReference type="PROSITE" id="PS01305">
    <property type="entry name" value="MOAA_NIFB_PQQE"/>
    <property type="match status" value="1"/>
</dbReference>
<dbReference type="PANTHER" id="PTHR43306:SF1">
    <property type="entry name" value="7,8-DIHYDRO-6-HYDROXYMETHYLPTERIN DIMETHYLTRANSFERASE"/>
    <property type="match status" value="1"/>
</dbReference>
<accession>A5YSL8</accession>
<dbReference type="AlphaFoldDB" id="A5YSL8"/>
<keyword evidence="6" id="KW-0411">Iron-sulfur</keyword>
<keyword evidence="3" id="KW-0949">S-adenosyl-L-methionine</keyword>
<feature type="compositionally biased region" description="Polar residues" evidence="7">
    <location>
        <begin position="554"/>
        <end position="572"/>
    </location>
</feature>
<dbReference type="InterPro" id="IPR058240">
    <property type="entry name" value="rSAM_sf"/>
</dbReference>
<organism evidence="9">
    <name type="scientific">uncultured haloarchaeon</name>
    <dbReference type="NCBI Taxonomy" id="160804"/>
    <lineage>
        <taxon>Archaea</taxon>
        <taxon>Methanobacteriati</taxon>
        <taxon>Methanobacteriota</taxon>
        <taxon>Stenosarchaea group</taxon>
        <taxon>Halobacteria</taxon>
        <taxon>Halobacteriales</taxon>
        <taxon>Halobacteriaceae</taxon>
        <taxon>environmental samples</taxon>
    </lineage>
</organism>
<dbReference type="EMBL" id="EF583993">
    <property type="protein sequence ID" value="ABQ75975.1"/>
    <property type="molecule type" value="Genomic_DNA"/>
</dbReference>
<evidence type="ECO:0000256" key="7">
    <source>
        <dbReference type="SAM" id="MobiDB-lite"/>
    </source>
</evidence>
<dbReference type="InterPro" id="IPR013785">
    <property type="entry name" value="Aldolase_TIM"/>
</dbReference>
<dbReference type="PANTHER" id="PTHR43306">
    <property type="entry name" value="7,8-DIHYDRO-6-HYDROXYMETHYLPTERIN DIMETHYLTRANSFERASE"/>
    <property type="match status" value="1"/>
</dbReference>
<feature type="region of interest" description="Disordered" evidence="7">
    <location>
        <begin position="530"/>
        <end position="572"/>
    </location>
</feature>
<evidence type="ECO:0000256" key="5">
    <source>
        <dbReference type="ARBA" id="ARBA00023004"/>
    </source>
</evidence>
<dbReference type="Gene3D" id="3.20.20.70">
    <property type="entry name" value="Aldolase class I"/>
    <property type="match status" value="1"/>
</dbReference>
<dbReference type="SFLD" id="SFLDG01100">
    <property type="entry name" value="methyltransferase_(Class_D)"/>
    <property type="match status" value="1"/>
</dbReference>
<reference evidence="9" key="1">
    <citation type="journal article" date="2007" name="ISME J.">
        <title>Genomic plasticity in prokaryotes: the case of the square haloarchaeon.</title>
        <authorList>
            <person name="Cuadros-Orellana S."/>
            <person name="Martin-Cuadrado A.B."/>
            <person name="Legault B."/>
            <person name="D'Auria G."/>
            <person name="Zhaxybayeva O."/>
            <person name="Papke R.T."/>
            <person name="Rodriguez-Valera F."/>
        </authorList>
    </citation>
    <scope>NUCLEOTIDE SEQUENCE</scope>
</reference>
<evidence type="ECO:0000256" key="1">
    <source>
        <dbReference type="ARBA" id="ARBA00001966"/>
    </source>
</evidence>